<dbReference type="PANTHER" id="PTHR11795">
    <property type="entry name" value="BRANCHED-CHAIN AMINO ACID TRANSPORT SYSTEM PERMEASE PROTEIN LIVH"/>
    <property type="match status" value="1"/>
</dbReference>
<dbReference type="GO" id="GO:0022857">
    <property type="term" value="F:transmembrane transporter activity"/>
    <property type="evidence" value="ECO:0007669"/>
    <property type="project" value="InterPro"/>
</dbReference>
<dbReference type="PANTHER" id="PTHR11795:SF442">
    <property type="entry name" value="ABC TRANSPORTER ATP-BINDING PROTEIN"/>
    <property type="match status" value="1"/>
</dbReference>
<name>A0A1V4HVJ0_NITVU</name>
<keyword evidence="11" id="KW-1185">Reference proteome</keyword>
<dbReference type="GO" id="GO:0006865">
    <property type="term" value="P:amino acid transport"/>
    <property type="evidence" value="ECO:0007669"/>
    <property type="project" value="UniProtKB-KW"/>
</dbReference>
<dbReference type="Proteomes" id="UP000189940">
    <property type="component" value="Unassembled WGS sequence"/>
</dbReference>
<evidence type="ECO:0000256" key="9">
    <source>
        <dbReference type="SAM" id="Phobius"/>
    </source>
</evidence>
<comment type="similarity">
    <text evidence="8">Belongs to the binding-protein-dependent transport system permease family. LivHM subfamily.</text>
</comment>
<keyword evidence="10" id="KW-0547">Nucleotide-binding</keyword>
<evidence type="ECO:0000256" key="7">
    <source>
        <dbReference type="ARBA" id="ARBA00023136"/>
    </source>
</evidence>
<evidence type="ECO:0000256" key="6">
    <source>
        <dbReference type="ARBA" id="ARBA00022989"/>
    </source>
</evidence>
<keyword evidence="5" id="KW-0029">Amino-acid transport</keyword>
<evidence type="ECO:0000313" key="11">
    <source>
        <dbReference type="Proteomes" id="UP000189940"/>
    </source>
</evidence>
<dbReference type="Pfam" id="PF02653">
    <property type="entry name" value="BPD_transp_2"/>
    <property type="match status" value="1"/>
</dbReference>
<accession>A0A1V4HVJ0</accession>
<feature type="transmembrane region" description="Helical" evidence="9">
    <location>
        <begin position="66"/>
        <end position="91"/>
    </location>
</feature>
<keyword evidence="4 9" id="KW-0812">Transmembrane</keyword>
<organism evidence="10 11">
    <name type="scientific">Nitrobacter vulgaris</name>
    <dbReference type="NCBI Taxonomy" id="29421"/>
    <lineage>
        <taxon>Bacteria</taxon>
        <taxon>Pseudomonadati</taxon>
        <taxon>Pseudomonadota</taxon>
        <taxon>Alphaproteobacteria</taxon>
        <taxon>Hyphomicrobiales</taxon>
        <taxon>Nitrobacteraceae</taxon>
        <taxon>Nitrobacter</taxon>
    </lineage>
</organism>
<feature type="transmembrane region" description="Helical" evidence="9">
    <location>
        <begin position="195"/>
        <end position="219"/>
    </location>
</feature>
<dbReference type="STRING" id="29421.B2M20_15395"/>
<feature type="transmembrane region" description="Helical" evidence="9">
    <location>
        <begin position="148"/>
        <end position="169"/>
    </location>
</feature>
<dbReference type="GO" id="GO:0005524">
    <property type="term" value="F:ATP binding"/>
    <property type="evidence" value="ECO:0007669"/>
    <property type="project" value="UniProtKB-KW"/>
</dbReference>
<evidence type="ECO:0000256" key="8">
    <source>
        <dbReference type="ARBA" id="ARBA00037998"/>
    </source>
</evidence>
<keyword evidence="10" id="KW-0067">ATP-binding</keyword>
<sequence length="297" mass="31226">MNLELFLTVALNGLTVSALYFIVAIGFSLIFGLMRSVNMAHGTLFLVGAYAGVAVFYPLYDAENAYAWIVALVVGMAASAILGVVLQVVFLGWMQGQELRQTLVTIGISIIVADQLLAIFGGLSQQFYAPDILFGSVPVPFVQGGQYSTFRLFQVVVAIGVGFGLWLILQRTKLGIVVRAGVDDRAMLSAQGVNVPLVSVVVFAIGAALAGLAGVVGGTAQPFGQEKDIEFLLTSLVVVIVGGMGSLPGTALGALLVGMAEQFGQSLFPAYSVMLTLLIMVAVLAFRPRGLLGRKFS</sequence>
<dbReference type="InterPro" id="IPR052157">
    <property type="entry name" value="BCAA_transport_permease"/>
</dbReference>
<feature type="transmembrane region" description="Helical" evidence="9">
    <location>
        <begin position="43"/>
        <end position="60"/>
    </location>
</feature>
<feature type="transmembrane region" description="Helical" evidence="9">
    <location>
        <begin position="6"/>
        <end position="31"/>
    </location>
</feature>
<evidence type="ECO:0000256" key="2">
    <source>
        <dbReference type="ARBA" id="ARBA00022448"/>
    </source>
</evidence>
<feature type="transmembrane region" description="Helical" evidence="9">
    <location>
        <begin position="103"/>
        <end position="128"/>
    </location>
</feature>
<dbReference type="CDD" id="cd06582">
    <property type="entry name" value="TM_PBP1_LivH_like"/>
    <property type="match status" value="1"/>
</dbReference>
<comment type="caution">
    <text evidence="10">The sequence shown here is derived from an EMBL/GenBank/DDBJ whole genome shotgun (WGS) entry which is preliminary data.</text>
</comment>
<dbReference type="OrthoDB" id="9807115at2"/>
<evidence type="ECO:0000256" key="1">
    <source>
        <dbReference type="ARBA" id="ARBA00004651"/>
    </source>
</evidence>
<reference evidence="10 11" key="1">
    <citation type="submission" date="2017-02" db="EMBL/GenBank/DDBJ databases">
        <title>Genome sequence of the nitrite-oxidizing bacterium Nitrobacter vulgaris strain Ab1.</title>
        <authorList>
            <person name="Mellbye B.L."/>
            <person name="Davis E.W."/>
            <person name="Spieck E."/>
            <person name="Chang J.H."/>
            <person name="Bottomley P.J."/>
            <person name="Sayavedra-Soto L.A."/>
        </authorList>
    </citation>
    <scope>NUCLEOTIDE SEQUENCE [LARGE SCALE GENOMIC DNA]</scope>
    <source>
        <strain evidence="10 11">Ab1</strain>
    </source>
</reference>
<keyword evidence="6 9" id="KW-1133">Transmembrane helix</keyword>
<evidence type="ECO:0000256" key="4">
    <source>
        <dbReference type="ARBA" id="ARBA00022692"/>
    </source>
</evidence>
<keyword evidence="2" id="KW-0813">Transport</keyword>
<evidence type="ECO:0000313" key="10">
    <source>
        <dbReference type="EMBL" id="OPH81855.1"/>
    </source>
</evidence>
<feature type="transmembrane region" description="Helical" evidence="9">
    <location>
        <begin position="268"/>
        <end position="286"/>
    </location>
</feature>
<evidence type="ECO:0000256" key="3">
    <source>
        <dbReference type="ARBA" id="ARBA00022475"/>
    </source>
</evidence>
<keyword evidence="3" id="KW-1003">Cell membrane</keyword>
<proteinExistence type="inferred from homology"/>
<feature type="transmembrane region" description="Helical" evidence="9">
    <location>
        <begin position="231"/>
        <end position="256"/>
    </location>
</feature>
<dbReference type="InterPro" id="IPR001851">
    <property type="entry name" value="ABC_transp_permease"/>
</dbReference>
<protein>
    <submittedName>
        <fullName evidence="10">ABC transporter ATP-binding protein</fullName>
    </submittedName>
</protein>
<dbReference type="GO" id="GO:0005886">
    <property type="term" value="C:plasma membrane"/>
    <property type="evidence" value="ECO:0007669"/>
    <property type="project" value="UniProtKB-SubCell"/>
</dbReference>
<dbReference type="RefSeq" id="WP_079447918.1">
    <property type="nucleotide sequence ID" value="NZ_MWPQ01000054.1"/>
</dbReference>
<gene>
    <name evidence="10" type="ORF">B2M20_15395</name>
</gene>
<dbReference type="AlphaFoldDB" id="A0A1V4HVJ0"/>
<comment type="subcellular location">
    <subcellularLocation>
        <location evidence="1">Cell membrane</location>
        <topology evidence="1">Multi-pass membrane protein</topology>
    </subcellularLocation>
</comment>
<evidence type="ECO:0000256" key="5">
    <source>
        <dbReference type="ARBA" id="ARBA00022970"/>
    </source>
</evidence>
<keyword evidence="7 9" id="KW-0472">Membrane</keyword>
<dbReference type="EMBL" id="MWPQ01000054">
    <property type="protein sequence ID" value="OPH81855.1"/>
    <property type="molecule type" value="Genomic_DNA"/>
</dbReference>